<dbReference type="Proteomes" id="UP000295578">
    <property type="component" value="Unassembled WGS sequence"/>
</dbReference>
<feature type="binding site" evidence="4">
    <location>
        <begin position="227"/>
        <end position="231"/>
    </location>
    <ligand>
        <name>FAD</name>
        <dbReference type="ChEBI" id="CHEBI:57692"/>
    </ligand>
</feature>
<dbReference type="InterPro" id="IPR006050">
    <property type="entry name" value="DNA_photolyase_N"/>
</dbReference>
<evidence type="ECO:0000256" key="4">
    <source>
        <dbReference type="PIRSR" id="PIRSR602081-1"/>
    </source>
</evidence>
<evidence type="ECO:0000256" key="5">
    <source>
        <dbReference type="PIRSR" id="PIRSR602081-2"/>
    </source>
</evidence>
<keyword evidence="9" id="KW-0456">Lyase</keyword>
<comment type="cofactor">
    <cofactor evidence="4">
        <name>FAD</name>
        <dbReference type="ChEBI" id="CHEBI:57692"/>
    </cofactor>
    <text evidence="4">Binds 1 FAD per subunit.</text>
</comment>
<dbReference type="InterPro" id="IPR036155">
    <property type="entry name" value="Crypto/Photolyase_N_sf"/>
</dbReference>
<dbReference type="Pfam" id="PF03441">
    <property type="entry name" value="FAD_binding_7"/>
    <property type="match status" value="1"/>
</dbReference>
<feature type="binding site" evidence="4">
    <location>
        <position position="252"/>
    </location>
    <ligand>
        <name>FAD</name>
        <dbReference type="ChEBI" id="CHEBI:57692"/>
    </ligand>
</feature>
<feature type="domain" description="Photolyase/cryptochrome alpha/beta" evidence="8">
    <location>
        <begin position="3"/>
        <end position="127"/>
    </location>
</feature>
<feature type="site" description="Electron transfer via tryptophanyl radical" evidence="5">
    <location>
        <position position="360"/>
    </location>
</feature>
<dbReference type="Gene3D" id="1.10.579.10">
    <property type="entry name" value="DNA Cyclobutane Dipyrimidine Photolyase, subunit A, domain 3"/>
    <property type="match status" value="1"/>
</dbReference>
<dbReference type="InterPro" id="IPR014729">
    <property type="entry name" value="Rossmann-like_a/b/a_fold"/>
</dbReference>
<evidence type="ECO:0000313" key="9">
    <source>
        <dbReference type="EMBL" id="TDD83491.1"/>
    </source>
</evidence>
<protein>
    <submittedName>
        <fullName evidence="9">Deoxyribodipyrimidine photo-lyase</fullName>
    </submittedName>
</protein>
<dbReference type="Gene3D" id="1.25.40.80">
    <property type="match status" value="1"/>
</dbReference>
<organism evidence="9 10">
    <name type="scientific">Actinomadura darangshiensis</name>
    <dbReference type="NCBI Taxonomy" id="705336"/>
    <lineage>
        <taxon>Bacteria</taxon>
        <taxon>Bacillati</taxon>
        <taxon>Actinomycetota</taxon>
        <taxon>Actinomycetes</taxon>
        <taxon>Streptosporangiales</taxon>
        <taxon>Thermomonosporaceae</taxon>
        <taxon>Actinomadura</taxon>
    </lineage>
</organism>
<dbReference type="PROSITE" id="PS00394">
    <property type="entry name" value="DNA_PHOTOLYASES_1_1"/>
    <property type="match status" value="1"/>
</dbReference>
<comment type="similarity">
    <text evidence="6">Belongs to the DNA photolyase family.</text>
</comment>
<evidence type="ECO:0000256" key="7">
    <source>
        <dbReference type="SAM" id="MobiDB-lite"/>
    </source>
</evidence>
<evidence type="ECO:0000256" key="2">
    <source>
        <dbReference type="ARBA" id="ARBA00022827"/>
    </source>
</evidence>
<keyword evidence="10" id="KW-1185">Reference proteome</keyword>
<gene>
    <name evidence="9" type="ORF">E1293_14500</name>
</gene>
<dbReference type="GO" id="GO:0071949">
    <property type="term" value="F:FAD binding"/>
    <property type="evidence" value="ECO:0007669"/>
    <property type="project" value="TreeGrafter"/>
</dbReference>
<evidence type="ECO:0000256" key="1">
    <source>
        <dbReference type="ARBA" id="ARBA00022630"/>
    </source>
</evidence>
<keyword evidence="1 4" id="KW-0285">Flavoprotein</keyword>
<dbReference type="PANTHER" id="PTHR11455:SF9">
    <property type="entry name" value="CRYPTOCHROME CIRCADIAN CLOCK 5 ISOFORM X1"/>
    <property type="match status" value="1"/>
</dbReference>
<evidence type="ECO:0000313" key="10">
    <source>
        <dbReference type="Proteomes" id="UP000295578"/>
    </source>
</evidence>
<feature type="binding site" evidence="4">
    <location>
        <begin position="350"/>
        <end position="352"/>
    </location>
    <ligand>
        <name>FAD</name>
        <dbReference type="ChEBI" id="CHEBI:57692"/>
    </ligand>
</feature>
<dbReference type="InterPro" id="IPR018394">
    <property type="entry name" value="DNA_photolyase_1_CS_C"/>
</dbReference>
<keyword evidence="2 4" id="KW-0274">FAD</keyword>
<proteinExistence type="inferred from homology"/>
<dbReference type="InterPro" id="IPR036134">
    <property type="entry name" value="Crypto/Photolyase_FAD-like_sf"/>
</dbReference>
<feature type="site" description="Electron transfer via tryptophanyl radical" evidence="5">
    <location>
        <position position="284"/>
    </location>
</feature>
<dbReference type="PANTHER" id="PTHR11455">
    <property type="entry name" value="CRYPTOCHROME"/>
    <property type="match status" value="1"/>
</dbReference>
<dbReference type="OrthoDB" id="9772484at2"/>
<sequence length="431" mass="48397">MMSTSIMLFTRDLRIHDNPALTAACRAEHVVPVFVFDDAILNGPFAAPNRIRFLLESLADLRASLRDLGADLVVRRGDPVMEVAWLARQTGADRLFLADERSVHGTRRLGRLRELNVEVSAHPGITVVPPGDLTPAGGDHYRVFTPYWRVWNAARWRPIAKAPKAIRLPSGVTPESLPELADLTPGPSSPDPAPGGERSGRRRMARWLREAAADYDQAHDDLAADRTSRLSPYLKFGCVSPLELAKAGPDGFRRQLAWRDFHHQVAAAFPALAREDYRPRGDRWNEEEDALAAWRDGMTGLPIVDAGMRQLRREGFMHNRARLITASFLTRNLGIDWRHGLHHFNDWLTDGDIADNAGNWQWVAGTGNNTRPDRVMNPLRQAARFDPRGDYVRRYVPELADIEGSRIHRPWTLPASGRRASAYPPPVIDID</sequence>
<dbReference type="GO" id="GO:0009416">
    <property type="term" value="P:response to light stimulus"/>
    <property type="evidence" value="ECO:0007669"/>
    <property type="project" value="TreeGrafter"/>
</dbReference>
<dbReference type="Gene3D" id="3.40.50.620">
    <property type="entry name" value="HUPs"/>
    <property type="match status" value="1"/>
</dbReference>
<evidence type="ECO:0000256" key="3">
    <source>
        <dbReference type="ARBA" id="ARBA00022991"/>
    </source>
</evidence>
<comment type="caution">
    <text evidence="9">The sequence shown here is derived from an EMBL/GenBank/DDBJ whole genome shotgun (WGS) entry which is preliminary data.</text>
</comment>
<dbReference type="GO" id="GO:0006139">
    <property type="term" value="P:nucleobase-containing compound metabolic process"/>
    <property type="evidence" value="ECO:0007669"/>
    <property type="project" value="UniProtKB-ARBA"/>
</dbReference>
<dbReference type="PROSITE" id="PS51645">
    <property type="entry name" value="PHR_CRY_ALPHA_BETA"/>
    <property type="match status" value="1"/>
</dbReference>
<evidence type="ECO:0000259" key="8">
    <source>
        <dbReference type="PROSITE" id="PS51645"/>
    </source>
</evidence>
<dbReference type="PRINTS" id="PR00147">
    <property type="entry name" value="DNAPHOTLYASE"/>
</dbReference>
<name>A0A4R5BBP4_9ACTN</name>
<dbReference type="SUPFAM" id="SSF52425">
    <property type="entry name" value="Cryptochrome/photolyase, N-terminal domain"/>
    <property type="match status" value="1"/>
</dbReference>
<accession>A0A4R5BBP4</accession>
<dbReference type="GO" id="GO:0003677">
    <property type="term" value="F:DNA binding"/>
    <property type="evidence" value="ECO:0007669"/>
    <property type="project" value="TreeGrafter"/>
</dbReference>
<feature type="region of interest" description="Disordered" evidence="7">
    <location>
        <begin position="170"/>
        <end position="202"/>
    </location>
</feature>
<reference evidence="9 10" key="1">
    <citation type="submission" date="2019-03" db="EMBL/GenBank/DDBJ databases">
        <title>Draft genome sequences of novel Actinobacteria.</title>
        <authorList>
            <person name="Sahin N."/>
            <person name="Ay H."/>
            <person name="Saygin H."/>
        </authorList>
    </citation>
    <scope>NUCLEOTIDE SEQUENCE [LARGE SCALE GENOMIC DNA]</scope>
    <source>
        <strain evidence="9 10">DSM 45941</strain>
    </source>
</reference>
<evidence type="ECO:0000256" key="6">
    <source>
        <dbReference type="RuleBase" id="RU004182"/>
    </source>
</evidence>
<dbReference type="InterPro" id="IPR005101">
    <property type="entry name" value="Cryptochr/Photolyase_FAD-bd"/>
</dbReference>
<dbReference type="EMBL" id="SMKY01000053">
    <property type="protein sequence ID" value="TDD83491.1"/>
    <property type="molecule type" value="Genomic_DNA"/>
</dbReference>
<dbReference type="InterPro" id="IPR002081">
    <property type="entry name" value="Cryptochrome/DNA_photolyase_1"/>
</dbReference>
<feature type="binding site" evidence="4">
    <location>
        <position position="215"/>
    </location>
    <ligand>
        <name>FAD</name>
        <dbReference type="ChEBI" id="CHEBI:57692"/>
    </ligand>
</feature>
<dbReference type="RefSeq" id="WP_132197908.1">
    <property type="nucleotide sequence ID" value="NZ_SMKY01000053.1"/>
</dbReference>
<dbReference type="SUPFAM" id="SSF48173">
    <property type="entry name" value="Cryptochrome/photolyase FAD-binding domain"/>
    <property type="match status" value="1"/>
</dbReference>
<keyword evidence="3 6" id="KW-0157">Chromophore</keyword>
<feature type="site" description="Electron transfer via tryptophanyl radical" evidence="5">
    <location>
        <position position="337"/>
    </location>
</feature>
<dbReference type="AlphaFoldDB" id="A0A4R5BBP4"/>
<dbReference type="Pfam" id="PF00875">
    <property type="entry name" value="DNA_photolyase"/>
    <property type="match status" value="1"/>
</dbReference>
<dbReference type="GO" id="GO:0006950">
    <property type="term" value="P:response to stress"/>
    <property type="evidence" value="ECO:0007669"/>
    <property type="project" value="UniProtKB-ARBA"/>
</dbReference>
<dbReference type="GO" id="GO:0003904">
    <property type="term" value="F:deoxyribodipyrimidine photo-lyase activity"/>
    <property type="evidence" value="ECO:0007669"/>
    <property type="project" value="TreeGrafter"/>
</dbReference>